<dbReference type="PANTHER" id="PTHR46158:SF10">
    <property type="entry name" value="RING-CH-TYPE DOMAIN-CONTAINING PROTEIN"/>
    <property type="match status" value="1"/>
</dbReference>
<dbReference type="OrthoDB" id="435038at2759"/>
<dbReference type="Pfam" id="PF12906">
    <property type="entry name" value="RINGv"/>
    <property type="match status" value="1"/>
</dbReference>
<dbReference type="InterPro" id="IPR013083">
    <property type="entry name" value="Znf_RING/FYVE/PHD"/>
</dbReference>
<feature type="compositionally biased region" description="Polar residues" evidence="4">
    <location>
        <begin position="536"/>
        <end position="545"/>
    </location>
</feature>
<dbReference type="AlphaFoldDB" id="A0A6A4NJH4"/>
<gene>
    <name evidence="7" type="ORF">Lalb_Chr20g0112751</name>
</gene>
<feature type="region of interest" description="Disordered" evidence="4">
    <location>
        <begin position="522"/>
        <end position="545"/>
    </location>
</feature>
<dbReference type="Proteomes" id="UP000447434">
    <property type="component" value="Chromosome 20"/>
</dbReference>
<keyword evidence="2" id="KW-0863">Zinc-finger</keyword>
<dbReference type="PANTHER" id="PTHR46158">
    <property type="entry name" value="OS02G0165000 PROTEIN"/>
    <property type="match status" value="1"/>
</dbReference>
<comment type="caution">
    <text evidence="7">The sequence shown here is derived from an EMBL/GenBank/DDBJ whole genome shotgun (WGS) entry which is preliminary data.</text>
</comment>
<evidence type="ECO:0000256" key="3">
    <source>
        <dbReference type="ARBA" id="ARBA00022833"/>
    </source>
</evidence>
<feature type="domain" description="RING-CH-type" evidence="6">
    <location>
        <begin position="293"/>
        <end position="355"/>
    </location>
</feature>
<dbReference type="PROSITE" id="PS51292">
    <property type="entry name" value="ZF_RING_CH"/>
    <property type="match status" value="1"/>
</dbReference>
<accession>A0A6A4NJH4</accession>
<sequence>MASLLAVGVTLFLNSVVTTTTTLHFPLLQNKYILLVSLNFHCSFQTCLVFSLFWATIPSYMATEAEPTSTPIHKDVESTEITEEQPSRQQQQHGRRKNLILEIPTKNLDEAKENIFRINTPPKGEIFSPLSTSNDFPGPSIKNKSTVKTALIPKLGLKFHMSSDIEKASSLALEEGSPPRKNPTISRTLSLTKFISTTSGNKMSSLPITSIAQSNSESTHEGNIAYSATSVKKGQELPIHRSRSVPVLTKLGNTSVGSMFRVVPTTPRFTGSIATTSMKSPPDDTVENEDGEDIPEEEAVCRICLIELGEGGDTLKMECSCKGELALAHQECAVKWFNVKGNRICDVCKKEVQNLPVTLLRVPSAQGLNLLGTRHQYRQGVCQNVPVLVIINMLAYFCFLEQLLISRMGTSATAISIPFSCIVGLLASMTSTMLVRRRHIWVYATYQFAMVVLAGRLFYTLLPKEAVVLCILLSTFTGFGVAMCGATILSEFLKWRRRVPQLNQQHGSQEVVPSDQTSLATTHQSQIHSQQHQQSNMGETLQHTS</sequence>
<feature type="region of interest" description="Disordered" evidence="4">
    <location>
        <begin position="76"/>
        <end position="97"/>
    </location>
</feature>
<feature type="transmembrane region" description="Helical" evidence="5">
    <location>
        <begin position="466"/>
        <end position="489"/>
    </location>
</feature>
<keyword evidence="8" id="KW-1185">Reference proteome</keyword>
<reference evidence="8" key="1">
    <citation type="journal article" date="2020" name="Nat. Commun.">
        <title>Genome sequence of the cluster root forming white lupin.</title>
        <authorList>
            <person name="Hufnagel B."/>
            <person name="Marques A."/>
            <person name="Soriano A."/>
            <person name="Marques L."/>
            <person name="Divol F."/>
            <person name="Doumas P."/>
            <person name="Sallet E."/>
            <person name="Mancinotti D."/>
            <person name="Carrere S."/>
            <person name="Marande W."/>
            <person name="Arribat S."/>
            <person name="Keller J."/>
            <person name="Huneau C."/>
            <person name="Blein T."/>
            <person name="Aime D."/>
            <person name="Laguerre M."/>
            <person name="Taylor J."/>
            <person name="Schubert V."/>
            <person name="Nelson M."/>
            <person name="Geu-Flores F."/>
            <person name="Crespi M."/>
            <person name="Gallardo-Guerrero K."/>
            <person name="Delaux P.-M."/>
            <person name="Salse J."/>
            <person name="Berges H."/>
            <person name="Guyot R."/>
            <person name="Gouzy J."/>
            <person name="Peret B."/>
        </authorList>
    </citation>
    <scope>NUCLEOTIDE SEQUENCE [LARGE SCALE GENOMIC DNA]</scope>
    <source>
        <strain evidence="8">cv. Amiga</strain>
    </source>
</reference>
<feature type="transmembrane region" description="Helical" evidence="5">
    <location>
        <begin position="385"/>
        <end position="405"/>
    </location>
</feature>
<evidence type="ECO:0000256" key="2">
    <source>
        <dbReference type="ARBA" id="ARBA00022771"/>
    </source>
</evidence>
<feature type="transmembrane region" description="Helical" evidence="5">
    <location>
        <begin position="440"/>
        <end position="460"/>
    </location>
</feature>
<feature type="transmembrane region" description="Helical" evidence="5">
    <location>
        <begin position="411"/>
        <end position="428"/>
    </location>
</feature>
<evidence type="ECO:0000313" key="8">
    <source>
        <dbReference type="Proteomes" id="UP000447434"/>
    </source>
</evidence>
<dbReference type="Gene3D" id="3.30.40.10">
    <property type="entry name" value="Zinc/RING finger domain, C3HC4 (zinc finger)"/>
    <property type="match status" value="1"/>
</dbReference>
<keyword evidence="1" id="KW-0479">Metal-binding</keyword>
<dbReference type="GO" id="GO:0008270">
    <property type="term" value="F:zinc ion binding"/>
    <property type="evidence" value="ECO:0007669"/>
    <property type="project" value="UniProtKB-KW"/>
</dbReference>
<protein>
    <submittedName>
        <fullName evidence="7">Putative E3 ubiquitin-protein ligase MARCH</fullName>
    </submittedName>
</protein>
<keyword evidence="3" id="KW-0862">Zinc</keyword>
<keyword evidence="5" id="KW-0472">Membrane</keyword>
<feature type="compositionally biased region" description="Low complexity" evidence="4">
    <location>
        <begin position="523"/>
        <end position="535"/>
    </location>
</feature>
<evidence type="ECO:0000256" key="5">
    <source>
        <dbReference type="SAM" id="Phobius"/>
    </source>
</evidence>
<keyword evidence="5" id="KW-0812">Transmembrane</keyword>
<dbReference type="SUPFAM" id="SSF57850">
    <property type="entry name" value="RING/U-box"/>
    <property type="match status" value="1"/>
</dbReference>
<evidence type="ECO:0000256" key="4">
    <source>
        <dbReference type="SAM" id="MobiDB-lite"/>
    </source>
</evidence>
<evidence type="ECO:0000259" key="6">
    <source>
        <dbReference type="PROSITE" id="PS51292"/>
    </source>
</evidence>
<organism evidence="7 8">
    <name type="scientific">Lupinus albus</name>
    <name type="common">White lupine</name>
    <name type="synonym">Lupinus termis</name>
    <dbReference type="NCBI Taxonomy" id="3870"/>
    <lineage>
        <taxon>Eukaryota</taxon>
        <taxon>Viridiplantae</taxon>
        <taxon>Streptophyta</taxon>
        <taxon>Embryophyta</taxon>
        <taxon>Tracheophyta</taxon>
        <taxon>Spermatophyta</taxon>
        <taxon>Magnoliopsida</taxon>
        <taxon>eudicotyledons</taxon>
        <taxon>Gunneridae</taxon>
        <taxon>Pentapetalae</taxon>
        <taxon>rosids</taxon>
        <taxon>fabids</taxon>
        <taxon>Fabales</taxon>
        <taxon>Fabaceae</taxon>
        <taxon>Papilionoideae</taxon>
        <taxon>50 kb inversion clade</taxon>
        <taxon>genistoids sensu lato</taxon>
        <taxon>core genistoids</taxon>
        <taxon>Genisteae</taxon>
        <taxon>Lupinus</taxon>
    </lineage>
</organism>
<name>A0A6A4NJH4_LUPAL</name>
<dbReference type="SMART" id="SM00744">
    <property type="entry name" value="RINGv"/>
    <property type="match status" value="1"/>
</dbReference>
<feature type="transmembrane region" description="Helical" evidence="5">
    <location>
        <begin position="34"/>
        <end position="55"/>
    </location>
</feature>
<feature type="region of interest" description="Disordered" evidence="4">
    <location>
        <begin position="271"/>
        <end position="292"/>
    </location>
</feature>
<proteinExistence type="predicted"/>
<dbReference type="CDD" id="cd16495">
    <property type="entry name" value="RING_CH-C4HC3_MARCH"/>
    <property type="match status" value="1"/>
</dbReference>
<evidence type="ECO:0000313" key="7">
    <source>
        <dbReference type="EMBL" id="KAE9590925.1"/>
    </source>
</evidence>
<dbReference type="EMBL" id="WOCE01000020">
    <property type="protein sequence ID" value="KAE9590925.1"/>
    <property type="molecule type" value="Genomic_DNA"/>
</dbReference>
<evidence type="ECO:0000256" key="1">
    <source>
        <dbReference type="ARBA" id="ARBA00022723"/>
    </source>
</evidence>
<dbReference type="InterPro" id="IPR011016">
    <property type="entry name" value="Znf_RING-CH"/>
</dbReference>
<keyword evidence="5" id="KW-1133">Transmembrane helix</keyword>